<dbReference type="Pfam" id="PF00092">
    <property type="entry name" value="VWA"/>
    <property type="match status" value="1"/>
</dbReference>
<organism evidence="3 4">
    <name type="scientific">Rhodoferax lithotrophicus</name>
    <dbReference type="NCBI Taxonomy" id="2798804"/>
    <lineage>
        <taxon>Bacteria</taxon>
        <taxon>Pseudomonadati</taxon>
        <taxon>Pseudomonadota</taxon>
        <taxon>Betaproteobacteria</taxon>
        <taxon>Burkholderiales</taxon>
        <taxon>Comamonadaceae</taxon>
        <taxon>Rhodoferax</taxon>
    </lineage>
</organism>
<dbReference type="InterPro" id="IPR036465">
    <property type="entry name" value="vWFA_dom_sf"/>
</dbReference>
<reference evidence="3 4" key="1">
    <citation type="journal article" date="2021" name="Microbiol. Spectr.">
        <title>A Single Bacterium Capable of Oxidation and Reduction of Iron at Circumneutral pH.</title>
        <authorList>
            <person name="Kato S."/>
            <person name="Ohkuma M."/>
        </authorList>
    </citation>
    <scope>NUCLEOTIDE SEQUENCE [LARGE SCALE GENOMIC DNA]</scope>
    <source>
        <strain evidence="3 4">MIZ03</strain>
    </source>
</reference>
<feature type="region of interest" description="Disordered" evidence="1">
    <location>
        <begin position="447"/>
        <end position="469"/>
    </location>
</feature>
<dbReference type="InterPro" id="IPR002035">
    <property type="entry name" value="VWF_A"/>
</dbReference>
<dbReference type="PROSITE" id="PS50234">
    <property type="entry name" value="VWFA"/>
    <property type="match status" value="1"/>
</dbReference>
<sequence length="761" mass="85769">MPLRPCLAIESLVISPAQLQTWRSQLDSGFPQVADVFADCMAEAHTRLSPAGMDDYLAQARFLGKMGRGAEPLLIFLQEWPQVAQIVGEEALSPLMASVKQINKSPNSQAIAPLLQALAAIVRRLPTAQQLQHYLDLSLLLMERTSSSIHGIHKSYPSPSLAVFFEKSPQLLALLSLQGLRLWVDYGIRNYSHHPQQQHEYFSLSSADSRAVLQRERHGTLLMDHTRSLDLYLRALWQDSEVLVPYPTAFDGPLTPMPYMDAYGIRLPDVYDTRQGIPGIDRYRAALAHLAAHRRWSTPVFADNFSPAQRLAIECFEDARIDALAMREYPGLRRLFMALHPDPLEGACNPATHSCLRHRLVVLSRALFAAPVRFQQEHLHDWIKRFHAALAQGTSSTTEMVSLALSYLGKTRLQSDQLPDTWFDNTVVDYHDDNRHLWRFHELSDDEETFDSPDQAPPEQEPQTLPPRHYPEWDYHSQTFRPDWVSLYESLHPCGKAADIDALLAKHSALSKRLKRLLDLLKPQDKQRLRFQEDGSELDLDVAIRSLIDLKSGCPPDPRINMSHTTHGRSIAVTLLLDLSESLNEKAHGSAQTVLQLSQEAVALLAWAIEQLGDPLAIAGFHSNTRHDVRYLHLKGFGEHWGDAVKARLAAMQAGYSTRMGAALRHAAHTLASQPADKKLLLVLTDGQPADMDVKDPRLLIEDAKMAVRELDHQGIFSYCINLDANADAYVRDIFGKRYTVIDQIARLPEQLPKLFMALTR</sequence>
<feature type="domain" description="VWFA" evidence="2">
    <location>
        <begin position="572"/>
        <end position="761"/>
    </location>
</feature>
<dbReference type="PANTHER" id="PTHR41248:SF1">
    <property type="entry name" value="NORD PROTEIN"/>
    <property type="match status" value="1"/>
</dbReference>
<accession>A0ABN6D5G9</accession>
<dbReference type="Gene3D" id="3.40.50.410">
    <property type="entry name" value="von Willebrand factor, type A domain"/>
    <property type="match status" value="1"/>
</dbReference>
<keyword evidence="4" id="KW-1185">Reference proteome</keyword>
<dbReference type="CDD" id="cd01454">
    <property type="entry name" value="vWA_norD_type"/>
    <property type="match status" value="1"/>
</dbReference>
<protein>
    <recommendedName>
        <fullName evidence="2">VWFA domain-containing protein</fullName>
    </recommendedName>
</protein>
<name>A0ABN6D5G9_9BURK</name>
<evidence type="ECO:0000313" key="3">
    <source>
        <dbReference type="EMBL" id="BCO26044.1"/>
    </source>
</evidence>
<evidence type="ECO:0000259" key="2">
    <source>
        <dbReference type="PROSITE" id="PS50234"/>
    </source>
</evidence>
<gene>
    <name evidence="3" type="ORF">MIZ03_0924</name>
</gene>
<evidence type="ECO:0000256" key="1">
    <source>
        <dbReference type="SAM" id="MobiDB-lite"/>
    </source>
</evidence>
<proteinExistence type="predicted"/>
<evidence type="ECO:0000313" key="4">
    <source>
        <dbReference type="Proteomes" id="UP000824366"/>
    </source>
</evidence>
<dbReference type="InterPro" id="IPR051928">
    <property type="entry name" value="NorD/CobT"/>
</dbReference>
<dbReference type="PANTHER" id="PTHR41248">
    <property type="entry name" value="NORD PROTEIN"/>
    <property type="match status" value="1"/>
</dbReference>
<dbReference type="Proteomes" id="UP000824366">
    <property type="component" value="Chromosome"/>
</dbReference>
<dbReference type="EMBL" id="AP024238">
    <property type="protein sequence ID" value="BCO26044.1"/>
    <property type="molecule type" value="Genomic_DNA"/>
</dbReference>
<dbReference type="SUPFAM" id="SSF53300">
    <property type="entry name" value="vWA-like"/>
    <property type="match status" value="1"/>
</dbReference>
<dbReference type="SMART" id="SM00327">
    <property type="entry name" value="VWA"/>
    <property type="match status" value="1"/>
</dbReference>